<dbReference type="Proteomes" id="UP000193144">
    <property type="component" value="Unassembled WGS sequence"/>
</dbReference>
<comment type="caution">
    <text evidence="4">The sequence shown here is derived from an EMBL/GenBank/DDBJ whole genome shotgun (WGS) entry which is preliminary data.</text>
</comment>
<feature type="domain" description="Thioesterase" evidence="3">
    <location>
        <begin position="80"/>
        <end position="158"/>
    </location>
</feature>
<dbReference type="SUPFAM" id="SSF54637">
    <property type="entry name" value="Thioesterase/thiol ester dehydrase-isomerase"/>
    <property type="match status" value="1"/>
</dbReference>
<evidence type="ECO:0000256" key="2">
    <source>
        <dbReference type="ARBA" id="ARBA00022801"/>
    </source>
</evidence>
<dbReference type="InterPro" id="IPR029069">
    <property type="entry name" value="HotDog_dom_sf"/>
</dbReference>
<evidence type="ECO:0000256" key="1">
    <source>
        <dbReference type="ARBA" id="ARBA00008324"/>
    </source>
</evidence>
<proteinExistence type="inferred from homology"/>
<evidence type="ECO:0000259" key="3">
    <source>
        <dbReference type="Pfam" id="PF03061"/>
    </source>
</evidence>
<dbReference type="NCBIfam" id="TIGR00369">
    <property type="entry name" value="unchar_dom_1"/>
    <property type="match status" value="1"/>
</dbReference>
<dbReference type="InterPro" id="IPR039298">
    <property type="entry name" value="ACOT13"/>
</dbReference>
<evidence type="ECO:0000313" key="5">
    <source>
        <dbReference type="Proteomes" id="UP000193144"/>
    </source>
</evidence>
<dbReference type="PANTHER" id="PTHR21660">
    <property type="entry name" value="THIOESTERASE SUPERFAMILY MEMBER-RELATED"/>
    <property type="match status" value="1"/>
</dbReference>
<dbReference type="Gene3D" id="3.10.129.10">
    <property type="entry name" value="Hotdog Thioesterase"/>
    <property type="match status" value="1"/>
</dbReference>
<dbReference type="STRING" id="1231657.A0A1Y1ZMV2"/>
<accession>A0A1Y1ZMV2</accession>
<dbReference type="Pfam" id="PF03061">
    <property type="entry name" value="4HBT"/>
    <property type="match status" value="1"/>
</dbReference>
<dbReference type="PANTHER" id="PTHR21660:SF1">
    <property type="entry name" value="ACYL-COENZYME A THIOESTERASE 13"/>
    <property type="match status" value="1"/>
</dbReference>
<gene>
    <name evidence="4" type="ORF">BCR34DRAFT_484066</name>
</gene>
<dbReference type="OrthoDB" id="2831072at2759"/>
<comment type="similarity">
    <text evidence="1">Belongs to the thioesterase PaaI family.</text>
</comment>
<dbReference type="EMBL" id="MCFA01000060">
    <property type="protein sequence ID" value="ORY11548.1"/>
    <property type="molecule type" value="Genomic_DNA"/>
</dbReference>
<keyword evidence="2" id="KW-0378">Hydrolase</keyword>
<dbReference type="InterPro" id="IPR003736">
    <property type="entry name" value="PAAI_dom"/>
</dbReference>
<protein>
    <submittedName>
        <fullName evidence="4">HotDog domain-containing protein</fullName>
    </submittedName>
</protein>
<keyword evidence="5" id="KW-1185">Reference proteome</keyword>
<dbReference type="GO" id="GO:0047617">
    <property type="term" value="F:fatty acyl-CoA hydrolase activity"/>
    <property type="evidence" value="ECO:0007669"/>
    <property type="project" value="InterPro"/>
</dbReference>
<dbReference type="InterPro" id="IPR006683">
    <property type="entry name" value="Thioestr_dom"/>
</dbReference>
<evidence type="ECO:0000313" key="4">
    <source>
        <dbReference type="EMBL" id="ORY11548.1"/>
    </source>
</evidence>
<name>A0A1Y1ZMV2_9PLEO</name>
<reference evidence="4 5" key="1">
    <citation type="submission" date="2016-07" db="EMBL/GenBank/DDBJ databases">
        <title>Pervasive Adenine N6-methylation of Active Genes in Fungi.</title>
        <authorList>
            <consortium name="DOE Joint Genome Institute"/>
            <person name="Mondo S.J."/>
            <person name="Dannebaum R.O."/>
            <person name="Kuo R.C."/>
            <person name="Labutti K."/>
            <person name="Haridas S."/>
            <person name="Kuo A."/>
            <person name="Salamov A."/>
            <person name="Ahrendt S.R."/>
            <person name="Lipzen A."/>
            <person name="Sullivan W."/>
            <person name="Andreopoulos W.B."/>
            <person name="Clum A."/>
            <person name="Lindquist E."/>
            <person name="Daum C."/>
            <person name="Ramamoorthy G.K."/>
            <person name="Gryganskyi A."/>
            <person name="Culley D."/>
            <person name="Magnuson J.K."/>
            <person name="James T.Y."/>
            <person name="O'Malley M.A."/>
            <person name="Stajich J.E."/>
            <person name="Spatafora J.W."/>
            <person name="Visel A."/>
            <person name="Grigoriev I.V."/>
        </authorList>
    </citation>
    <scope>NUCLEOTIDE SEQUENCE [LARGE SCALE GENOMIC DNA]</scope>
    <source>
        <strain evidence="4 5">CBS 115471</strain>
    </source>
</reference>
<organism evidence="4 5">
    <name type="scientific">Clohesyomyces aquaticus</name>
    <dbReference type="NCBI Taxonomy" id="1231657"/>
    <lineage>
        <taxon>Eukaryota</taxon>
        <taxon>Fungi</taxon>
        <taxon>Dikarya</taxon>
        <taxon>Ascomycota</taxon>
        <taxon>Pezizomycotina</taxon>
        <taxon>Dothideomycetes</taxon>
        <taxon>Pleosporomycetidae</taxon>
        <taxon>Pleosporales</taxon>
        <taxon>Lindgomycetaceae</taxon>
        <taxon>Clohesyomyces</taxon>
    </lineage>
</organism>
<sequence>MGSRARRFTRDASEDTMTAFEKANRWFKTASEEGYDGHDSTLPEHLTLISADSTPTPSHPHHSTTTFSLTIPSSLCNMSGSLHGGAVALIFDICTSVTISAVSKEGFWDHGHVSRTLNCTYLRPAKEGEKMLVESKVVHLGRRMGVVKGVIRGESDGKVYYTCEHGKAALEGPKL</sequence>
<dbReference type="AlphaFoldDB" id="A0A1Y1ZMV2"/>
<dbReference type="CDD" id="cd03443">
    <property type="entry name" value="PaaI_thioesterase"/>
    <property type="match status" value="1"/>
</dbReference>